<evidence type="ECO:0000313" key="2">
    <source>
        <dbReference type="EMBL" id="KOO67734.1"/>
    </source>
</evidence>
<dbReference type="Proteomes" id="UP000036951">
    <property type="component" value="Unassembled WGS sequence"/>
</dbReference>
<keyword evidence="1" id="KW-0472">Membrane</keyword>
<feature type="transmembrane region" description="Helical" evidence="1">
    <location>
        <begin position="78"/>
        <end position="96"/>
    </location>
</feature>
<dbReference type="AlphaFoldDB" id="A0A8E1QXH6"/>
<sequence>MVNKVRNEEDKDTEEPNAYVKVFRCFSFLVILLFVMAETMYRDNATLGAMVYALFAARGLMGLLTLTKRKPDRRMSDIVFNVLWLLFGAMMLYFTYAG</sequence>
<dbReference type="EMBL" id="LFQU01000027">
    <property type="protein sequence ID" value="KOO67734.1"/>
    <property type="molecule type" value="Genomic_DNA"/>
</dbReference>
<comment type="caution">
    <text evidence="2">The sequence shown here is derived from an EMBL/GenBank/DDBJ whole genome shotgun (WGS) entry which is preliminary data.</text>
</comment>
<gene>
    <name evidence="2" type="ORF">ACU52_11885</name>
</gene>
<name>A0A8E1QXH6_9BACT</name>
<proteinExistence type="predicted"/>
<feature type="transmembrane region" description="Helical" evidence="1">
    <location>
        <begin position="21"/>
        <end position="41"/>
    </location>
</feature>
<feature type="transmembrane region" description="Helical" evidence="1">
    <location>
        <begin position="47"/>
        <end position="66"/>
    </location>
</feature>
<evidence type="ECO:0000256" key="1">
    <source>
        <dbReference type="SAM" id="Phobius"/>
    </source>
</evidence>
<protein>
    <submittedName>
        <fullName evidence="2">Uncharacterized protein</fullName>
    </submittedName>
</protein>
<keyword evidence="1" id="KW-1133">Transmembrane helix</keyword>
<keyword evidence="1" id="KW-0812">Transmembrane</keyword>
<accession>A0A8E1QXH6</accession>
<evidence type="ECO:0000313" key="3">
    <source>
        <dbReference type="Proteomes" id="UP000036951"/>
    </source>
</evidence>
<keyword evidence="3" id="KW-1185">Reference proteome</keyword>
<organism evidence="2 3">
    <name type="scientific">Xylanibacter rarus</name>
    <dbReference type="NCBI Taxonomy" id="1676614"/>
    <lineage>
        <taxon>Bacteria</taxon>
        <taxon>Pseudomonadati</taxon>
        <taxon>Bacteroidota</taxon>
        <taxon>Bacteroidia</taxon>
        <taxon>Bacteroidales</taxon>
        <taxon>Prevotellaceae</taxon>
        <taxon>Xylanibacter</taxon>
    </lineage>
</organism>
<reference evidence="2 3" key="1">
    <citation type="submission" date="2015-06" db="EMBL/GenBank/DDBJ databases">
        <title>Prevotella sp. 109, sp. nov., a novel member of the family Prevotellaceae isolated from human faeces.</title>
        <authorList>
            <person name="Shkoporov A.N."/>
            <person name="Chaplin A.V."/>
            <person name="Kafarskaia L.I."/>
            <person name="Efimov B.A."/>
        </authorList>
    </citation>
    <scope>NUCLEOTIDE SEQUENCE [LARGE SCALE GENOMIC DNA]</scope>
    <source>
        <strain evidence="2 3">109</strain>
    </source>
</reference>